<keyword evidence="3" id="KW-1185">Reference proteome</keyword>
<evidence type="ECO:0000313" key="2">
    <source>
        <dbReference type="EMBL" id="CAI9759591.1"/>
    </source>
</evidence>
<accession>A0AAD1Z136</accession>
<dbReference type="Proteomes" id="UP000834106">
    <property type="component" value="Chromosome 4"/>
</dbReference>
<protein>
    <submittedName>
        <fullName evidence="2">Uncharacterized protein</fullName>
    </submittedName>
</protein>
<reference evidence="2" key="1">
    <citation type="submission" date="2023-05" db="EMBL/GenBank/DDBJ databases">
        <authorList>
            <person name="Huff M."/>
        </authorList>
    </citation>
    <scope>NUCLEOTIDE SEQUENCE</scope>
</reference>
<sequence length="111" mass="11771">MKQRSEKVGNANNSPKNGSKHNPTRHNAEQEALRDGVSPFPAASGITVKAINAAAVFAVTAFSLIEASTLTLDCDFELTITVFNEFFTCNSGLKMRRSLVAAASSGCCKCS</sequence>
<name>A0AAD1Z136_9LAMI</name>
<proteinExistence type="predicted"/>
<dbReference type="AlphaFoldDB" id="A0AAD1Z136"/>
<evidence type="ECO:0000313" key="3">
    <source>
        <dbReference type="Proteomes" id="UP000834106"/>
    </source>
</evidence>
<gene>
    <name evidence="2" type="ORF">FPE_LOCUS7021</name>
</gene>
<evidence type="ECO:0000256" key="1">
    <source>
        <dbReference type="SAM" id="MobiDB-lite"/>
    </source>
</evidence>
<organism evidence="2 3">
    <name type="scientific">Fraxinus pennsylvanica</name>
    <dbReference type="NCBI Taxonomy" id="56036"/>
    <lineage>
        <taxon>Eukaryota</taxon>
        <taxon>Viridiplantae</taxon>
        <taxon>Streptophyta</taxon>
        <taxon>Embryophyta</taxon>
        <taxon>Tracheophyta</taxon>
        <taxon>Spermatophyta</taxon>
        <taxon>Magnoliopsida</taxon>
        <taxon>eudicotyledons</taxon>
        <taxon>Gunneridae</taxon>
        <taxon>Pentapetalae</taxon>
        <taxon>asterids</taxon>
        <taxon>lamiids</taxon>
        <taxon>Lamiales</taxon>
        <taxon>Oleaceae</taxon>
        <taxon>Oleeae</taxon>
        <taxon>Fraxinus</taxon>
    </lineage>
</organism>
<dbReference type="EMBL" id="OU503039">
    <property type="protein sequence ID" value="CAI9759591.1"/>
    <property type="molecule type" value="Genomic_DNA"/>
</dbReference>
<feature type="region of interest" description="Disordered" evidence="1">
    <location>
        <begin position="1"/>
        <end position="34"/>
    </location>
</feature>